<dbReference type="InterPro" id="IPR004556">
    <property type="entry name" value="HemK-like"/>
</dbReference>
<gene>
    <name evidence="9" type="ORF">SAMN04487966_102246</name>
</gene>
<proteinExistence type="predicted"/>
<dbReference type="PANTHER" id="PTHR18895:SF74">
    <property type="entry name" value="MTRF1L RELEASE FACTOR GLUTAMINE METHYLTRANSFERASE"/>
    <property type="match status" value="1"/>
</dbReference>
<keyword evidence="2 9" id="KW-0489">Methyltransferase</keyword>
<dbReference type="InterPro" id="IPR040758">
    <property type="entry name" value="PrmC_N"/>
</dbReference>
<evidence type="ECO:0000313" key="9">
    <source>
        <dbReference type="EMBL" id="SFV21223.1"/>
    </source>
</evidence>
<dbReference type="EMBL" id="FPCG01000002">
    <property type="protein sequence ID" value="SFV21223.1"/>
    <property type="molecule type" value="Genomic_DNA"/>
</dbReference>
<dbReference type="EC" id="2.1.1.297" evidence="1"/>
<dbReference type="InterPro" id="IPR007848">
    <property type="entry name" value="Small_mtfrase_dom"/>
</dbReference>
<dbReference type="CDD" id="cd02440">
    <property type="entry name" value="AdoMet_MTases"/>
    <property type="match status" value="1"/>
</dbReference>
<dbReference type="Gene3D" id="3.40.50.150">
    <property type="entry name" value="Vaccinia Virus protein VP39"/>
    <property type="match status" value="1"/>
</dbReference>
<dbReference type="PANTHER" id="PTHR18895">
    <property type="entry name" value="HEMK METHYLTRANSFERASE"/>
    <property type="match status" value="1"/>
</dbReference>
<dbReference type="Pfam" id="PF05175">
    <property type="entry name" value="MTS"/>
    <property type="match status" value="1"/>
</dbReference>
<evidence type="ECO:0000256" key="2">
    <source>
        <dbReference type="ARBA" id="ARBA00022603"/>
    </source>
</evidence>
<feature type="domain" description="Methyltransferase small" evidence="7">
    <location>
        <begin position="130"/>
        <end position="208"/>
    </location>
</feature>
<dbReference type="GO" id="GO:0102559">
    <property type="term" value="F:peptide chain release factor N(5)-glutamine methyltransferase activity"/>
    <property type="evidence" value="ECO:0007669"/>
    <property type="project" value="UniProtKB-EC"/>
</dbReference>
<dbReference type="SUPFAM" id="SSF53335">
    <property type="entry name" value="S-adenosyl-L-methionine-dependent methyltransferases"/>
    <property type="match status" value="1"/>
</dbReference>
<evidence type="ECO:0000259" key="8">
    <source>
        <dbReference type="Pfam" id="PF17827"/>
    </source>
</evidence>
<protein>
    <recommendedName>
        <fullName evidence="1">peptide chain release factor N(5)-glutamine methyltransferase</fullName>
        <ecNumber evidence="1">2.1.1.297</ecNumber>
    </recommendedName>
</protein>
<evidence type="ECO:0000256" key="3">
    <source>
        <dbReference type="ARBA" id="ARBA00022679"/>
    </source>
</evidence>
<comment type="catalytic activity">
    <reaction evidence="5">
        <text>L-glutaminyl-[peptide chain release factor] + S-adenosyl-L-methionine = N(5)-methyl-L-glutaminyl-[peptide chain release factor] + S-adenosyl-L-homocysteine + H(+)</text>
        <dbReference type="Rhea" id="RHEA:42896"/>
        <dbReference type="Rhea" id="RHEA-COMP:10271"/>
        <dbReference type="Rhea" id="RHEA-COMP:10272"/>
        <dbReference type="ChEBI" id="CHEBI:15378"/>
        <dbReference type="ChEBI" id="CHEBI:30011"/>
        <dbReference type="ChEBI" id="CHEBI:57856"/>
        <dbReference type="ChEBI" id="CHEBI:59789"/>
        <dbReference type="ChEBI" id="CHEBI:61891"/>
        <dbReference type="EC" id="2.1.1.297"/>
    </reaction>
</comment>
<dbReference type="Proteomes" id="UP000198881">
    <property type="component" value="Unassembled WGS sequence"/>
</dbReference>
<evidence type="ECO:0000259" key="7">
    <source>
        <dbReference type="Pfam" id="PF05175"/>
    </source>
</evidence>
<dbReference type="STRING" id="574650.SAMN04487966_102246"/>
<dbReference type="GO" id="GO:0003676">
    <property type="term" value="F:nucleic acid binding"/>
    <property type="evidence" value="ECO:0007669"/>
    <property type="project" value="InterPro"/>
</dbReference>
<feature type="region of interest" description="Disordered" evidence="6">
    <location>
        <begin position="281"/>
        <end position="313"/>
    </location>
</feature>
<keyword evidence="3 9" id="KW-0808">Transferase</keyword>
<evidence type="ECO:0000256" key="6">
    <source>
        <dbReference type="SAM" id="MobiDB-lite"/>
    </source>
</evidence>
<dbReference type="Pfam" id="PF17827">
    <property type="entry name" value="PrmC_N"/>
    <property type="match status" value="1"/>
</dbReference>
<dbReference type="InterPro" id="IPR050320">
    <property type="entry name" value="N5-glutamine_MTase"/>
</dbReference>
<evidence type="ECO:0000256" key="5">
    <source>
        <dbReference type="ARBA" id="ARBA00048391"/>
    </source>
</evidence>
<evidence type="ECO:0000256" key="1">
    <source>
        <dbReference type="ARBA" id="ARBA00012771"/>
    </source>
</evidence>
<dbReference type="Gene3D" id="1.10.8.10">
    <property type="entry name" value="DNA helicase RuvA subunit, C-terminal domain"/>
    <property type="match status" value="1"/>
</dbReference>
<keyword evidence="10" id="KW-1185">Reference proteome</keyword>
<evidence type="ECO:0000256" key="4">
    <source>
        <dbReference type="ARBA" id="ARBA00022691"/>
    </source>
</evidence>
<dbReference type="InterPro" id="IPR029063">
    <property type="entry name" value="SAM-dependent_MTases_sf"/>
</dbReference>
<dbReference type="InterPro" id="IPR002052">
    <property type="entry name" value="DNA_methylase_N6_adenine_CS"/>
</dbReference>
<reference evidence="9 10" key="1">
    <citation type="submission" date="2016-10" db="EMBL/GenBank/DDBJ databases">
        <authorList>
            <person name="de Groot N.N."/>
        </authorList>
    </citation>
    <scope>NUCLEOTIDE SEQUENCE [LARGE SCALE GENOMIC DNA]</scope>
    <source>
        <strain evidence="9 10">CGMCC 1.7054</strain>
    </source>
</reference>
<organism evidence="9 10">
    <name type="scientific">Micrococcus terreus</name>
    <dbReference type="NCBI Taxonomy" id="574650"/>
    <lineage>
        <taxon>Bacteria</taxon>
        <taxon>Bacillati</taxon>
        <taxon>Actinomycetota</taxon>
        <taxon>Actinomycetes</taxon>
        <taxon>Micrococcales</taxon>
        <taxon>Micrococcaceae</taxon>
        <taxon>Micrococcus</taxon>
    </lineage>
</organism>
<accession>A0A1I7MH16</accession>
<keyword evidence="4" id="KW-0949">S-adenosyl-L-methionine</keyword>
<dbReference type="RefSeq" id="WP_245760574.1">
    <property type="nucleotide sequence ID" value="NZ_FPCG01000002.1"/>
</dbReference>
<name>A0A1I7MH16_9MICC</name>
<dbReference type="PROSITE" id="PS00092">
    <property type="entry name" value="N6_MTASE"/>
    <property type="match status" value="1"/>
</dbReference>
<dbReference type="AlphaFoldDB" id="A0A1I7MH16"/>
<sequence length="313" mass="32760">MQTPEAQPSPLELGPWIRHAERRLAEAGVDSPRADAELLAGHVLGVSRGRVASLAVMGHSLPPDDVTRLDELLASRAARVPLQHLTGQVIFRQSLLHVGPGVFLPRPETEDVAGLAVDALLESSRRAPQHSVVAVDLCTGSGAIAAALADEVPAAVVHAVELDAEAARWAAANLERRGVALHLEDARTALPGLTGQADVVVSNPPYVPDGRIPPQAEAAQDPALALYGGGADGMQMPTAIITTAARLLRPGGFFVMEHDETQGDTVALALEHTGMFTRITGHADLAGRPRSTSARRIGSPGPEQHPVDGRMSA</sequence>
<feature type="domain" description="Release factor glutamine methyltransferase N-terminal" evidence="8">
    <location>
        <begin position="16"/>
        <end position="87"/>
    </location>
</feature>
<dbReference type="NCBIfam" id="TIGR00536">
    <property type="entry name" value="hemK_fam"/>
    <property type="match status" value="1"/>
</dbReference>
<dbReference type="GO" id="GO:0032259">
    <property type="term" value="P:methylation"/>
    <property type="evidence" value="ECO:0007669"/>
    <property type="project" value="UniProtKB-KW"/>
</dbReference>
<evidence type="ECO:0000313" key="10">
    <source>
        <dbReference type="Proteomes" id="UP000198881"/>
    </source>
</evidence>